<dbReference type="SUPFAM" id="SSF46785">
    <property type="entry name" value="Winged helix' DNA-binding domain"/>
    <property type="match status" value="1"/>
</dbReference>
<dbReference type="InterPro" id="IPR029016">
    <property type="entry name" value="GAF-like_dom_sf"/>
</dbReference>
<dbReference type="PANTHER" id="PTHR30136">
    <property type="entry name" value="HELIX-TURN-HELIX TRANSCRIPTIONAL REGULATOR, ICLR FAMILY"/>
    <property type="match status" value="1"/>
</dbReference>
<dbReference type="Gene3D" id="3.30.450.40">
    <property type="match status" value="1"/>
</dbReference>
<feature type="domain" description="HTH iclR-type" evidence="4">
    <location>
        <begin position="12"/>
        <end position="70"/>
    </location>
</feature>
<feature type="domain" description="IclR-ED" evidence="5">
    <location>
        <begin position="71"/>
        <end position="236"/>
    </location>
</feature>
<reference evidence="6 7" key="1">
    <citation type="journal article" date="2019" name="Int. J. Syst. Evol. Microbiol.">
        <title>The Global Catalogue of Microorganisms (GCM) 10K type strain sequencing project: providing services to taxonomists for standard genome sequencing and annotation.</title>
        <authorList>
            <consortium name="The Broad Institute Genomics Platform"/>
            <consortium name="The Broad Institute Genome Sequencing Center for Infectious Disease"/>
            <person name="Wu L."/>
            <person name="Ma J."/>
        </authorList>
    </citation>
    <scope>NUCLEOTIDE SEQUENCE [LARGE SCALE GENOMIC DNA]</scope>
    <source>
        <strain evidence="6 7">JCM 13250</strain>
    </source>
</reference>
<evidence type="ECO:0000259" key="4">
    <source>
        <dbReference type="PROSITE" id="PS51077"/>
    </source>
</evidence>
<sequence length="236" mass="25158">MFHRVGHSMSGVGVLDKAVVILGACVDGASLAELVERTKLPRATAHRLAQALEIHRMLVRDAQGRWRPGPRLGELANAAPDVLLTAAGPMLTALRDATGESAQLYLRRADERVCVAAAERVSGLRDTVPVGSVLPMTAGSAAQILLAWEPPEAVMPLLPRCKFTGRTLAEVRRRGWAQSVAEREPGVASVSAPIRDRTGRVIASISVSGPIERLGRRPGDRHAMAVVRAGQRLSGL</sequence>
<name>A0ABN2MQY4_9ACTN</name>
<dbReference type="InterPro" id="IPR005471">
    <property type="entry name" value="Tscrpt_reg_IclR_N"/>
</dbReference>
<evidence type="ECO:0000256" key="2">
    <source>
        <dbReference type="ARBA" id="ARBA00023125"/>
    </source>
</evidence>
<dbReference type="InterPro" id="IPR036388">
    <property type="entry name" value="WH-like_DNA-bd_sf"/>
</dbReference>
<dbReference type="PROSITE" id="PS51078">
    <property type="entry name" value="ICLR_ED"/>
    <property type="match status" value="1"/>
</dbReference>
<dbReference type="InterPro" id="IPR014757">
    <property type="entry name" value="Tscrpt_reg_IclR_C"/>
</dbReference>
<keyword evidence="2" id="KW-0238">DNA-binding</keyword>
<dbReference type="Gene3D" id="1.10.10.10">
    <property type="entry name" value="Winged helix-like DNA-binding domain superfamily/Winged helix DNA-binding domain"/>
    <property type="match status" value="1"/>
</dbReference>
<dbReference type="InterPro" id="IPR036390">
    <property type="entry name" value="WH_DNA-bd_sf"/>
</dbReference>
<keyword evidence="3" id="KW-0804">Transcription</keyword>
<accession>A0ABN2MQY4</accession>
<protein>
    <submittedName>
        <fullName evidence="6">IclR family transcriptional regulator NdgR</fullName>
    </submittedName>
</protein>
<evidence type="ECO:0000259" key="5">
    <source>
        <dbReference type="PROSITE" id="PS51078"/>
    </source>
</evidence>
<dbReference type="Proteomes" id="UP001500218">
    <property type="component" value="Unassembled WGS sequence"/>
</dbReference>
<comment type="caution">
    <text evidence="6">The sequence shown here is derived from an EMBL/GenBank/DDBJ whole genome shotgun (WGS) entry which is preliminary data.</text>
</comment>
<organism evidence="6 7">
    <name type="scientific">Luedemannella flava</name>
    <dbReference type="NCBI Taxonomy" id="349316"/>
    <lineage>
        <taxon>Bacteria</taxon>
        <taxon>Bacillati</taxon>
        <taxon>Actinomycetota</taxon>
        <taxon>Actinomycetes</taxon>
        <taxon>Micromonosporales</taxon>
        <taxon>Micromonosporaceae</taxon>
        <taxon>Luedemannella</taxon>
    </lineage>
</organism>
<dbReference type="PANTHER" id="PTHR30136:SF39">
    <property type="entry name" value="TRANSCRIPTIONAL REGULATORY PROTEIN"/>
    <property type="match status" value="1"/>
</dbReference>
<evidence type="ECO:0000256" key="3">
    <source>
        <dbReference type="ARBA" id="ARBA00023163"/>
    </source>
</evidence>
<dbReference type="EMBL" id="BAAALT010000288">
    <property type="protein sequence ID" value="GAA1835239.1"/>
    <property type="molecule type" value="Genomic_DNA"/>
</dbReference>
<dbReference type="SUPFAM" id="SSF55781">
    <property type="entry name" value="GAF domain-like"/>
    <property type="match status" value="1"/>
</dbReference>
<keyword evidence="1" id="KW-0805">Transcription regulation</keyword>
<gene>
    <name evidence="6" type="primary">ndgR</name>
    <name evidence="6" type="ORF">GCM10009682_61810</name>
</gene>
<proteinExistence type="predicted"/>
<evidence type="ECO:0000313" key="6">
    <source>
        <dbReference type="EMBL" id="GAA1835239.1"/>
    </source>
</evidence>
<keyword evidence="7" id="KW-1185">Reference proteome</keyword>
<dbReference type="InterPro" id="IPR050707">
    <property type="entry name" value="HTH_MetabolicPath_Reg"/>
</dbReference>
<dbReference type="PROSITE" id="PS51077">
    <property type="entry name" value="HTH_ICLR"/>
    <property type="match status" value="1"/>
</dbReference>
<dbReference type="SMART" id="SM00346">
    <property type="entry name" value="HTH_ICLR"/>
    <property type="match status" value="1"/>
</dbReference>
<evidence type="ECO:0000256" key="1">
    <source>
        <dbReference type="ARBA" id="ARBA00023015"/>
    </source>
</evidence>
<evidence type="ECO:0000313" key="7">
    <source>
        <dbReference type="Proteomes" id="UP001500218"/>
    </source>
</evidence>
<dbReference type="Pfam" id="PF01614">
    <property type="entry name" value="IclR_C"/>
    <property type="match status" value="1"/>
</dbReference>
<dbReference type="Pfam" id="PF09339">
    <property type="entry name" value="HTH_IclR"/>
    <property type="match status" value="1"/>
</dbReference>